<comment type="caution">
    <text evidence="4">The sequence shown here is derived from an EMBL/GenBank/DDBJ whole genome shotgun (WGS) entry which is preliminary data.</text>
</comment>
<protein>
    <submittedName>
        <fullName evidence="4">Tyrosine-type recombinase/integrase</fullName>
    </submittedName>
</protein>
<dbReference type="InterPro" id="IPR011010">
    <property type="entry name" value="DNA_brk_join_enz"/>
</dbReference>
<evidence type="ECO:0000313" key="5">
    <source>
        <dbReference type="Proteomes" id="UP000718278"/>
    </source>
</evidence>
<feature type="region of interest" description="Disordered" evidence="2">
    <location>
        <begin position="86"/>
        <end position="105"/>
    </location>
</feature>
<dbReference type="InterPro" id="IPR002104">
    <property type="entry name" value="Integrase_catalytic"/>
</dbReference>
<dbReference type="InterPro" id="IPR013762">
    <property type="entry name" value="Integrase-like_cat_sf"/>
</dbReference>
<name>A0ABS3JWP0_9HYPH</name>
<dbReference type="Pfam" id="PF00589">
    <property type="entry name" value="Phage_integrase"/>
    <property type="match status" value="1"/>
</dbReference>
<feature type="domain" description="Tyr recombinase" evidence="3">
    <location>
        <begin position="6"/>
        <end position="49"/>
    </location>
</feature>
<dbReference type="Gene3D" id="1.10.443.10">
    <property type="entry name" value="Intergrase catalytic core"/>
    <property type="match status" value="1"/>
</dbReference>
<dbReference type="SUPFAM" id="SSF56349">
    <property type="entry name" value="DNA breaking-rejoining enzymes"/>
    <property type="match status" value="1"/>
</dbReference>
<dbReference type="RefSeq" id="WP_207487971.1">
    <property type="nucleotide sequence ID" value="NZ_JADIJS010000001.1"/>
</dbReference>
<gene>
    <name evidence="4" type="ORF">IPV26_05315</name>
</gene>
<sequence>MQGGTNFRFHDTRHTAAIRIMRASNLRVAQKLLGHSDIKTTTKYAHAMMEDVRSALDAMSATETATDYTTEDIKILKTRRIRSLEPPSPVKCATGLRYAPSRKKP</sequence>
<evidence type="ECO:0000256" key="2">
    <source>
        <dbReference type="SAM" id="MobiDB-lite"/>
    </source>
</evidence>
<organism evidence="4 5">
    <name type="scientific">Brucella pituitosa</name>
    <dbReference type="NCBI Taxonomy" id="571256"/>
    <lineage>
        <taxon>Bacteria</taxon>
        <taxon>Pseudomonadati</taxon>
        <taxon>Pseudomonadota</taxon>
        <taxon>Alphaproteobacteria</taxon>
        <taxon>Hyphomicrobiales</taxon>
        <taxon>Brucellaceae</taxon>
        <taxon>Brucella/Ochrobactrum group</taxon>
        <taxon>Brucella</taxon>
    </lineage>
</organism>
<keyword evidence="5" id="KW-1185">Reference proteome</keyword>
<keyword evidence="1" id="KW-0233">DNA recombination</keyword>
<evidence type="ECO:0000256" key="1">
    <source>
        <dbReference type="ARBA" id="ARBA00023172"/>
    </source>
</evidence>
<proteinExistence type="predicted"/>
<evidence type="ECO:0000313" key="4">
    <source>
        <dbReference type="EMBL" id="MBO1039085.1"/>
    </source>
</evidence>
<evidence type="ECO:0000259" key="3">
    <source>
        <dbReference type="Pfam" id="PF00589"/>
    </source>
</evidence>
<reference evidence="4 5" key="1">
    <citation type="submission" date="2020-10" db="EMBL/GenBank/DDBJ databases">
        <title>Genomic characterization of underground lake bacteria from Wind Cave National Park: Insight into the archetypical LuxI/LuxR and identification of LuxR solos.</title>
        <authorList>
            <person name="Wengert P.C."/>
            <person name="Savka M.A."/>
        </authorList>
    </citation>
    <scope>NUCLEOTIDE SEQUENCE [LARGE SCALE GENOMIC DNA]</scope>
    <source>
        <strain evidence="4 5">SD316</strain>
    </source>
</reference>
<accession>A0ABS3JWP0</accession>
<dbReference type="EMBL" id="JADIJS010000001">
    <property type="protein sequence ID" value="MBO1039085.1"/>
    <property type="molecule type" value="Genomic_DNA"/>
</dbReference>
<dbReference type="Proteomes" id="UP000718278">
    <property type="component" value="Unassembled WGS sequence"/>
</dbReference>